<feature type="region of interest" description="Disordered" evidence="1">
    <location>
        <begin position="373"/>
        <end position="418"/>
    </location>
</feature>
<gene>
    <name evidence="3" type="ORF">EV44_g1943</name>
</gene>
<accession>A0A0B1P104</accession>
<feature type="compositionally biased region" description="Low complexity" evidence="1">
    <location>
        <begin position="594"/>
        <end position="615"/>
    </location>
</feature>
<evidence type="ECO:0000313" key="3">
    <source>
        <dbReference type="EMBL" id="KHJ30509.1"/>
    </source>
</evidence>
<dbReference type="STRING" id="52586.A0A0B1P104"/>
<feature type="compositionally biased region" description="Basic and acidic residues" evidence="1">
    <location>
        <begin position="25"/>
        <end position="36"/>
    </location>
</feature>
<evidence type="ECO:0000313" key="4">
    <source>
        <dbReference type="Proteomes" id="UP000030854"/>
    </source>
</evidence>
<dbReference type="EMBL" id="JNVN01004096">
    <property type="protein sequence ID" value="KHJ30509.1"/>
    <property type="molecule type" value="Genomic_DNA"/>
</dbReference>
<comment type="caution">
    <text evidence="3">The sequence shown here is derived from an EMBL/GenBank/DDBJ whole genome shotgun (WGS) entry which is preliminary data.</text>
</comment>
<dbReference type="Proteomes" id="UP000030854">
    <property type="component" value="Unassembled WGS sequence"/>
</dbReference>
<feature type="compositionally biased region" description="Polar residues" evidence="1">
    <location>
        <begin position="55"/>
        <end position="69"/>
    </location>
</feature>
<feature type="compositionally biased region" description="Low complexity" evidence="1">
    <location>
        <begin position="767"/>
        <end position="779"/>
    </location>
</feature>
<feature type="region of interest" description="Disordered" evidence="1">
    <location>
        <begin position="763"/>
        <end position="785"/>
    </location>
</feature>
<name>A0A0B1P104_UNCNE</name>
<feature type="compositionally biased region" description="Basic and acidic residues" evidence="1">
    <location>
        <begin position="185"/>
        <end position="197"/>
    </location>
</feature>
<feature type="compositionally biased region" description="Polar residues" evidence="1">
    <location>
        <begin position="677"/>
        <end position="689"/>
    </location>
</feature>
<evidence type="ECO:0000259" key="2">
    <source>
        <dbReference type="Pfam" id="PF24340"/>
    </source>
</evidence>
<keyword evidence="4" id="KW-1185">Reference proteome</keyword>
<proteinExistence type="predicted"/>
<dbReference type="AlphaFoldDB" id="A0A0B1P104"/>
<feature type="region of interest" description="Disordered" evidence="1">
    <location>
        <begin position="650"/>
        <end position="706"/>
    </location>
</feature>
<feature type="region of interest" description="Disordered" evidence="1">
    <location>
        <begin position="176"/>
        <end position="201"/>
    </location>
</feature>
<evidence type="ECO:0000256" key="1">
    <source>
        <dbReference type="SAM" id="MobiDB-lite"/>
    </source>
</evidence>
<feature type="compositionally biased region" description="Polar residues" evidence="1">
    <location>
        <begin position="373"/>
        <end position="390"/>
    </location>
</feature>
<dbReference type="HOGENOM" id="CLU_300747_0_0_1"/>
<feature type="region of interest" description="Disordered" evidence="1">
    <location>
        <begin position="544"/>
        <end position="627"/>
    </location>
</feature>
<dbReference type="Pfam" id="PF24340">
    <property type="entry name" value="DH_2"/>
    <property type="match status" value="1"/>
</dbReference>
<reference evidence="3 4" key="1">
    <citation type="journal article" date="2014" name="BMC Genomics">
        <title>Adaptive genomic structural variation in the grape powdery mildew pathogen, Erysiphe necator.</title>
        <authorList>
            <person name="Jones L."/>
            <person name="Riaz S."/>
            <person name="Morales-Cruz A."/>
            <person name="Amrine K.C."/>
            <person name="McGuire B."/>
            <person name="Gubler W.D."/>
            <person name="Walker M.A."/>
            <person name="Cantu D."/>
        </authorList>
    </citation>
    <scope>NUCLEOTIDE SEQUENCE [LARGE SCALE GENOMIC DNA]</scope>
    <source>
        <strain evidence="4">c</strain>
    </source>
</reference>
<feature type="region of interest" description="Disordered" evidence="1">
    <location>
        <begin position="1"/>
        <end position="74"/>
    </location>
</feature>
<feature type="compositionally biased region" description="Polar residues" evidence="1">
    <location>
        <begin position="397"/>
        <end position="412"/>
    </location>
</feature>
<feature type="domain" description="DBL homology" evidence="2">
    <location>
        <begin position="829"/>
        <end position="993"/>
    </location>
</feature>
<feature type="compositionally biased region" description="Polar residues" evidence="1">
    <location>
        <begin position="545"/>
        <end position="573"/>
    </location>
</feature>
<protein>
    <recommendedName>
        <fullName evidence="2">DBL homology domain-containing protein</fullName>
    </recommendedName>
</protein>
<dbReference type="InterPro" id="IPR056416">
    <property type="entry name" value="DH_2_fung"/>
</dbReference>
<sequence>MQHEKIPKGHKRDGSSASTPSRQAHIKETVNQEKKKPSGLTSKPTTPKNHRRTPNRTTVKYGISNSAPVQQKVGGKRMEPNLFENFLLGRTGSPRFQRTAPLRRVSLEMIKADMKSEFVSKLKEPGKVKDRVRQWQMSSAVVEGTIKTEEGMRQNSKAENQGGLIQMAESKIFRPRISEKITSSSKEKPKSSDREAVRQQTAIPKKCVRNDSHWLKRDKKNIPTKRESLSKHLRSAKAVNCPLENKIHDWIGRTEFNGFGDMEKLKIKDLQEIDSTQHKLDDSGEVFTAHLTSRSSKIETTVFNPLNDIIKVKNEFLENNANDDIRGRPIHGKISNLGQEYRPRTDLDDIKSQKLNEKDETFVKNTKSNILKTSVSVHKTQPLDTESGSKTPKKSEQISNTNKLGKSSNQEAHNGPKMVKIKKIYTSDEDKDVNKLIPASQNRRDEILRKRSKARSTSLNEIPFGNSAFSVLDLPLGAEAGTIRKSSTKRNSSLTVPNVLKLVYSGSKKIVNDATEPRRSDLTYPASIESWLKTTSDPFVDSPLMPNTANENSTHLDRNTSSTKIRNIDSKASSICREPTQHTKDQKPNIGRNVVPVPKNSSKSSESSPLRSVPSTELKRSRAKRHTFNVSSNRVVPIKESIFNAFHGESTMKKSSRAKNFDPISYKEKNIGAPNSDIKTLSPNTMSEPSNPPNQKPTEELTSEPSLDKLETLITQPQRSTWTPYTHELSTIISEASSNSLSLGSDSESNNFQNTVTQDTTHSLVTSSSLSPKSQQKQLKSPELKRRLTKHSDLISILSLSDSSEHGRYGNIRKARSVRTTRKHNHISSIEDVLIDLAGDELQYMRELETLIDGVIPVLLRCIFSESKSSRLFGNLVTNTASFSRPIIEMGNALVKIQSHHKCIPLADAYALLIWIDAAQAFYEEYLNTWNSGFEDIVVNLTPVLSCSKTAMDEMRRDQNGDLLGEKGEKIVVADLLKKPINRIKHIHRALKASS</sequence>
<organism evidence="3 4">
    <name type="scientific">Uncinula necator</name>
    <name type="common">Grape powdery mildew</name>
    <dbReference type="NCBI Taxonomy" id="52586"/>
    <lineage>
        <taxon>Eukaryota</taxon>
        <taxon>Fungi</taxon>
        <taxon>Dikarya</taxon>
        <taxon>Ascomycota</taxon>
        <taxon>Pezizomycotina</taxon>
        <taxon>Leotiomycetes</taxon>
        <taxon>Erysiphales</taxon>
        <taxon>Erysiphaceae</taxon>
        <taxon>Erysiphe</taxon>
    </lineage>
</organism>